<organism evidence="2 3">
    <name type="scientific">Caproiciproducens galactitolivorans</name>
    <dbReference type="NCBI Taxonomy" id="642589"/>
    <lineage>
        <taxon>Bacteria</taxon>
        <taxon>Bacillati</taxon>
        <taxon>Bacillota</taxon>
        <taxon>Clostridia</taxon>
        <taxon>Eubacteriales</taxon>
        <taxon>Acutalibacteraceae</taxon>
        <taxon>Caproiciproducens</taxon>
    </lineage>
</organism>
<evidence type="ECO:0000313" key="3">
    <source>
        <dbReference type="Proteomes" id="UP000297714"/>
    </source>
</evidence>
<proteinExistence type="predicted"/>
<protein>
    <submittedName>
        <fullName evidence="2">RNA polymerase sigma factor</fullName>
    </submittedName>
</protein>
<dbReference type="Gene3D" id="1.10.10.10">
    <property type="entry name" value="Winged helix-like DNA-binding domain superfamily/Winged helix DNA-binding domain"/>
    <property type="match status" value="1"/>
</dbReference>
<comment type="caution">
    <text evidence="2">The sequence shown here is derived from an EMBL/GenBank/DDBJ whole genome shotgun (WGS) entry which is preliminary data.</text>
</comment>
<dbReference type="InterPro" id="IPR036388">
    <property type="entry name" value="WH-like_DNA-bd_sf"/>
</dbReference>
<dbReference type="RefSeq" id="WP_135658659.1">
    <property type="nucleotide sequence ID" value="NZ_JAJUFJ010000006.1"/>
</dbReference>
<name>A0A4Z0YAV0_9FIRM</name>
<keyword evidence="3" id="KW-1185">Reference proteome</keyword>
<gene>
    <name evidence="2" type="ORF">CAGA_11240</name>
</gene>
<dbReference type="InterPro" id="IPR013249">
    <property type="entry name" value="RNA_pol_sigma70_r4_t2"/>
</dbReference>
<accession>A0A4Z0YAV0</accession>
<feature type="domain" description="RNA polymerase sigma factor 70 region 4 type 2" evidence="1">
    <location>
        <begin position="43"/>
        <end position="87"/>
    </location>
</feature>
<dbReference type="OrthoDB" id="1862905at2"/>
<dbReference type="InterPro" id="IPR014284">
    <property type="entry name" value="RNA_pol_sigma-70_dom"/>
</dbReference>
<sequence length="99" mass="11310">MRRKNNLSLDLFGDRLNVPIQTDDDGAERKKMLRVLRSAMEGELTERQKACVRLRYFEEKSVSEVAEILGVTPSTASKHLKKARARLGKIMGYSFPRLS</sequence>
<evidence type="ECO:0000259" key="1">
    <source>
        <dbReference type="Pfam" id="PF08281"/>
    </source>
</evidence>
<dbReference type="GO" id="GO:0006352">
    <property type="term" value="P:DNA-templated transcription initiation"/>
    <property type="evidence" value="ECO:0007669"/>
    <property type="project" value="InterPro"/>
</dbReference>
<dbReference type="EMBL" id="SRMQ01000003">
    <property type="protein sequence ID" value="TGJ77048.1"/>
    <property type="molecule type" value="Genomic_DNA"/>
</dbReference>
<dbReference type="AlphaFoldDB" id="A0A4Z0YAV0"/>
<dbReference type="Pfam" id="PF08281">
    <property type="entry name" value="Sigma70_r4_2"/>
    <property type="match status" value="1"/>
</dbReference>
<dbReference type="SUPFAM" id="SSF88659">
    <property type="entry name" value="Sigma3 and sigma4 domains of RNA polymerase sigma factors"/>
    <property type="match status" value="1"/>
</dbReference>
<evidence type="ECO:0000313" key="2">
    <source>
        <dbReference type="EMBL" id="TGJ77048.1"/>
    </source>
</evidence>
<dbReference type="GO" id="GO:0003677">
    <property type="term" value="F:DNA binding"/>
    <property type="evidence" value="ECO:0007669"/>
    <property type="project" value="InterPro"/>
</dbReference>
<dbReference type="GO" id="GO:0016987">
    <property type="term" value="F:sigma factor activity"/>
    <property type="evidence" value="ECO:0007669"/>
    <property type="project" value="InterPro"/>
</dbReference>
<dbReference type="Proteomes" id="UP000297714">
    <property type="component" value="Unassembled WGS sequence"/>
</dbReference>
<dbReference type="InterPro" id="IPR013324">
    <property type="entry name" value="RNA_pol_sigma_r3/r4-like"/>
</dbReference>
<dbReference type="NCBIfam" id="TIGR02937">
    <property type="entry name" value="sigma70-ECF"/>
    <property type="match status" value="1"/>
</dbReference>
<reference evidence="2 3" key="1">
    <citation type="submission" date="2019-04" db="EMBL/GenBank/DDBJ databases">
        <authorList>
            <person name="Poehlein A."/>
            <person name="Bengelsdorf F.R."/>
            <person name="Duerre P."/>
            <person name="Daniel R."/>
        </authorList>
    </citation>
    <scope>NUCLEOTIDE SEQUENCE [LARGE SCALE GENOMIC DNA]</scope>
    <source>
        <strain evidence="2 3">BS-1</strain>
    </source>
</reference>
<dbReference type="CDD" id="cd06171">
    <property type="entry name" value="Sigma70_r4"/>
    <property type="match status" value="1"/>
</dbReference>